<dbReference type="Proteomes" id="UP000038009">
    <property type="component" value="Unassembled WGS sequence"/>
</dbReference>
<protein>
    <submittedName>
        <fullName evidence="2">Uncharacterized protein</fullName>
    </submittedName>
</protein>
<dbReference type="AlphaFoldDB" id="A0A0N1I1A4"/>
<accession>A0A0N1I1A4</accession>
<dbReference type="VEuPathDB" id="TriTrypDB:Lsey_0302_0050"/>
<gene>
    <name evidence="2" type="ORF">ABL78_6963</name>
</gene>
<dbReference type="EMBL" id="LJSK01000302">
    <property type="protein sequence ID" value="KPI83988.1"/>
    <property type="molecule type" value="Genomic_DNA"/>
</dbReference>
<keyword evidence="3" id="KW-1185">Reference proteome</keyword>
<feature type="region of interest" description="Disordered" evidence="1">
    <location>
        <begin position="250"/>
        <end position="272"/>
    </location>
</feature>
<comment type="caution">
    <text evidence="2">The sequence shown here is derived from an EMBL/GenBank/DDBJ whole genome shotgun (WGS) entry which is preliminary data.</text>
</comment>
<dbReference type="OrthoDB" id="10391820at2759"/>
<name>A0A0N1I1A4_LEPSE</name>
<evidence type="ECO:0000256" key="1">
    <source>
        <dbReference type="SAM" id="MobiDB-lite"/>
    </source>
</evidence>
<feature type="compositionally biased region" description="Polar residues" evidence="1">
    <location>
        <begin position="250"/>
        <end position="260"/>
    </location>
</feature>
<evidence type="ECO:0000313" key="3">
    <source>
        <dbReference type="Proteomes" id="UP000038009"/>
    </source>
</evidence>
<dbReference type="OMA" id="YDQYASF"/>
<sequence>MSSPDNIRSRQAEMFVELRPVAQGLEEALRVALNSWKEFITALEHAAQLYDQYASFIPTTRNADRVGLDASVGVTADAVKLCKTFKKTASMWSLSDEVVELRAQLFTEWTLWRRTGRRLSKIADITAARKQEMHKVKKMRKSVAALERAKSEADGRHLVKTLESQITSTEASIKKHDAAIAEEFKTMLKKSLLRDHSGAAKTGHALSNVGRGLVNAFHSFNEDASVLPVTPVVARTPAMGIPLQINVQAGQRSQPATQTRTEAEYGGGFPYASTGWPLDENSLEERRVSLSA</sequence>
<reference evidence="2 3" key="1">
    <citation type="journal article" date="2015" name="PLoS Pathog.">
        <title>Leptomonas seymouri: Adaptations to the Dixenous Life Cycle Analyzed by Genome Sequencing, Transcriptome Profiling and Co-infection with Leishmania donovani.</title>
        <authorList>
            <person name="Kraeva N."/>
            <person name="Butenko A."/>
            <person name="Hlavacova J."/>
            <person name="Kostygov A."/>
            <person name="Myskova J."/>
            <person name="Grybchuk D."/>
            <person name="Lestinova T."/>
            <person name="Votypka J."/>
            <person name="Volf P."/>
            <person name="Opperdoes F."/>
            <person name="Flegontov P."/>
            <person name="Lukes J."/>
            <person name="Yurchenko V."/>
        </authorList>
    </citation>
    <scope>NUCLEOTIDE SEQUENCE [LARGE SCALE GENOMIC DNA]</scope>
    <source>
        <strain evidence="2 3">ATCC 30220</strain>
    </source>
</reference>
<evidence type="ECO:0000313" key="2">
    <source>
        <dbReference type="EMBL" id="KPI83988.1"/>
    </source>
</evidence>
<proteinExistence type="predicted"/>
<organism evidence="2 3">
    <name type="scientific">Leptomonas seymouri</name>
    <dbReference type="NCBI Taxonomy" id="5684"/>
    <lineage>
        <taxon>Eukaryota</taxon>
        <taxon>Discoba</taxon>
        <taxon>Euglenozoa</taxon>
        <taxon>Kinetoplastea</taxon>
        <taxon>Metakinetoplastina</taxon>
        <taxon>Trypanosomatida</taxon>
        <taxon>Trypanosomatidae</taxon>
        <taxon>Leishmaniinae</taxon>
        <taxon>Leptomonas</taxon>
    </lineage>
</organism>